<dbReference type="GeneID" id="115066192"/>
<dbReference type="PANTHER" id="PTHR47331:SF4">
    <property type="entry name" value="PEPTIDASE S1 DOMAIN-CONTAINING PROTEIN"/>
    <property type="match status" value="1"/>
</dbReference>
<dbReference type="InterPro" id="IPR043502">
    <property type="entry name" value="DNA/RNA_pol_sf"/>
</dbReference>
<reference evidence="1" key="1">
    <citation type="submission" date="2025-05" db="UniProtKB">
        <authorList>
            <consortium name="RefSeq"/>
        </authorList>
    </citation>
    <scope>NUCLEOTIDE SEQUENCE [LARGE SCALE GENOMIC DNA]</scope>
</reference>
<evidence type="ECO:0000313" key="1">
    <source>
        <dbReference type="Proteomes" id="UP001652620"/>
    </source>
</evidence>
<dbReference type="CDD" id="cd01644">
    <property type="entry name" value="RT_pepA17"/>
    <property type="match status" value="1"/>
</dbReference>
<name>A0ABM3J166_BACDO</name>
<dbReference type="RefSeq" id="XP_049302976.1">
    <property type="nucleotide sequence ID" value="XM_049447019.1"/>
</dbReference>
<reference evidence="2" key="2">
    <citation type="submission" date="2025-08" db="UniProtKB">
        <authorList>
            <consortium name="RefSeq"/>
        </authorList>
    </citation>
    <scope>IDENTIFICATION</scope>
    <source>
        <tissue evidence="2">Adult</tissue>
    </source>
</reference>
<organism evidence="1 2">
    <name type="scientific">Bactrocera dorsalis</name>
    <name type="common">Oriental fruit fly</name>
    <name type="synonym">Dacus dorsalis</name>
    <dbReference type="NCBI Taxonomy" id="27457"/>
    <lineage>
        <taxon>Eukaryota</taxon>
        <taxon>Metazoa</taxon>
        <taxon>Ecdysozoa</taxon>
        <taxon>Arthropoda</taxon>
        <taxon>Hexapoda</taxon>
        <taxon>Insecta</taxon>
        <taxon>Pterygota</taxon>
        <taxon>Neoptera</taxon>
        <taxon>Endopterygota</taxon>
        <taxon>Diptera</taxon>
        <taxon>Brachycera</taxon>
        <taxon>Muscomorpha</taxon>
        <taxon>Tephritoidea</taxon>
        <taxon>Tephritidae</taxon>
        <taxon>Bactrocera</taxon>
        <taxon>Bactrocera</taxon>
    </lineage>
</organism>
<proteinExistence type="predicted"/>
<dbReference type="Pfam" id="PF05380">
    <property type="entry name" value="Peptidase_A17"/>
    <property type="match status" value="1"/>
</dbReference>
<protein>
    <submittedName>
        <fullName evidence="2">Uncharacterized protein LOC115066192</fullName>
    </submittedName>
</protein>
<gene>
    <name evidence="2" type="primary">LOC115066192</name>
</gene>
<dbReference type="Proteomes" id="UP001652620">
    <property type="component" value="Chromosome 2"/>
</dbReference>
<dbReference type="PANTHER" id="PTHR47331">
    <property type="entry name" value="PHD-TYPE DOMAIN-CONTAINING PROTEIN"/>
    <property type="match status" value="1"/>
</dbReference>
<keyword evidence="1" id="KW-1185">Reference proteome</keyword>
<evidence type="ECO:0000313" key="2">
    <source>
        <dbReference type="RefSeq" id="XP_049302976.1"/>
    </source>
</evidence>
<accession>A0ABM3J166</accession>
<dbReference type="InterPro" id="IPR008042">
    <property type="entry name" value="Retrotrans_Pao"/>
</dbReference>
<dbReference type="SUPFAM" id="SSF56672">
    <property type="entry name" value="DNA/RNA polymerases"/>
    <property type="match status" value="1"/>
</dbReference>
<sequence>MQRIPHNIAENPYKSYYLPHHAVYKPESKTSKLRVVFNASCPTSNGVSLNDILYTGPALQADLTIMITKWRLFRFVFNADIEKMYRQILVNSKHTSYQRILFKDSLDGEVNEFQLNRVTFGLNCAPYLAIRTLMELAEDSKSAFPLAAKIIKANTYVDDVLSGAHEISTAIDSRDQLIKLLASAGFPLRKWTSNCKKILRGIPNDHLLTTDFLEFDSSSEAKTLGIRWNARSDNFYFSTKPLDNKDSFTKREVLSMIAKLFDPAGWLSPVIIVAKILMQDIWLEKTDWDEALTSKSLKQWKTFLENYPHINNIRIPRWVCYTPSCQVQFHGFCDASEKAYGAAIYLRVQVNDHEIKTGLLLAKTKVAPVKTISIPRLELSGALLLAKMVEYLQPKLDIVHQGIYLWTDSTIVLAWLRKPPCSWSTFVANRLSKICEHTQIGNWRHVNSEDNPADLASRGISPQDLQPNDLWWCGPKWLKHQPSEWPNQNYAVDVDTTLSRAFVYIIDQLLRPKMFWNVFPNFQEHSA</sequence>